<proteinExistence type="predicted"/>
<protein>
    <submittedName>
        <fullName evidence="1">Uncharacterized protein</fullName>
    </submittedName>
</protein>
<dbReference type="EMBL" id="LAZR01015778">
    <property type="protein sequence ID" value="KKM07409.1"/>
    <property type="molecule type" value="Genomic_DNA"/>
</dbReference>
<sequence length="92" mass="11026">MKDYKSEYVDIDDVPTRKNQRLSVWRQRFSEVPEGKAVMLHYNTRQRVHQVRGSVRSVARHHGVRIQTRIIHAEPAIHGMEGWLLYWWKESS</sequence>
<organism evidence="1">
    <name type="scientific">marine sediment metagenome</name>
    <dbReference type="NCBI Taxonomy" id="412755"/>
    <lineage>
        <taxon>unclassified sequences</taxon>
        <taxon>metagenomes</taxon>
        <taxon>ecological metagenomes</taxon>
    </lineage>
</organism>
<accession>A0A0F9H8G1</accession>
<comment type="caution">
    <text evidence="1">The sequence shown here is derived from an EMBL/GenBank/DDBJ whole genome shotgun (WGS) entry which is preliminary data.</text>
</comment>
<name>A0A0F9H8G1_9ZZZZ</name>
<evidence type="ECO:0000313" key="1">
    <source>
        <dbReference type="EMBL" id="KKM07409.1"/>
    </source>
</evidence>
<gene>
    <name evidence="1" type="ORF">LCGC14_1734200</name>
</gene>
<dbReference type="AlphaFoldDB" id="A0A0F9H8G1"/>
<reference evidence="1" key="1">
    <citation type="journal article" date="2015" name="Nature">
        <title>Complex archaea that bridge the gap between prokaryotes and eukaryotes.</title>
        <authorList>
            <person name="Spang A."/>
            <person name="Saw J.H."/>
            <person name="Jorgensen S.L."/>
            <person name="Zaremba-Niedzwiedzka K."/>
            <person name="Martijn J."/>
            <person name="Lind A.E."/>
            <person name="van Eijk R."/>
            <person name="Schleper C."/>
            <person name="Guy L."/>
            <person name="Ettema T.J."/>
        </authorList>
    </citation>
    <scope>NUCLEOTIDE SEQUENCE</scope>
</reference>